<keyword evidence="5" id="KW-0663">Pyridoxal phosphate</keyword>
<dbReference type="Gene3D" id="3.40.640.10">
    <property type="entry name" value="Type I PLP-dependent aspartate aminotransferase-like (Major domain)"/>
    <property type="match status" value="1"/>
</dbReference>
<dbReference type="GO" id="GO:0008483">
    <property type="term" value="F:transaminase activity"/>
    <property type="evidence" value="ECO:0007669"/>
    <property type="project" value="UniProtKB-KW"/>
</dbReference>
<gene>
    <name evidence="8" type="ORF">B1C78_15700</name>
</gene>
<dbReference type="NCBIfam" id="NF006514">
    <property type="entry name" value="PRK08960.1"/>
    <property type="match status" value="1"/>
</dbReference>
<dbReference type="AlphaFoldDB" id="A0A1V3NB05"/>
<dbReference type="STRING" id="108003.B1C78_15700"/>
<evidence type="ECO:0000256" key="4">
    <source>
        <dbReference type="ARBA" id="ARBA00022679"/>
    </source>
</evidence>
<evidence type="ECO:0000313" key="9">
    <source>
        <dbReference type="Proteomes" id="UP000189462"/>
    </source>
</evidence>
<evidence type="ECO:0000256" key="1">
    <source>
        <dbReference type="ARBA" id="ARBA00001933"/>
    </source>
</evidence>
<sequence length="389" mass="42792">MDKRAAHIARRMADIEPFHVMDLLARARRLEAAGRSIVHLEIGEPDFPTPEPIMEAGRKALADGHTHYTPAVGLPALRETIAGFYRDRHGVDVSPERIIITPGASGALLLVMAVLLDPGDQVLMADPGYPCNRHFVRTFEGEAVSVPVGPESAYQLTAEHLESHWGERSVAAMVASPANPTGTLVSADTMKRMLAFTAGRGGRLIVDEIYHGLVYDEEAITALAHSPDVFVINSFSKYFGMTGWRLGWIVAPEDYVRSIDKLAQNLFLAAPTPAQHAALAAFQPETLQILDARREAFRERRDFLLPALRDLGFGIPVTPEGAFYIYADSTAFDSDSQRLAERLLEEVGVAITPGLDFGHHRPQAHVRFAYTREIAELEEGVARLRRSLG</sequence>
<dbReference type="EC" id="2.6.1.-" evidence="6"/>
<proteinExistence type="inferred from homology"/>
<dbReference type="InterPro" id="IPR015421">
    <property type="entry name" value="PyrdxlP-dep_Trfase_major"/>
</dbReference>
<keyword evidence="9" id="KW-1185">Reference proteome</keyword>
<evidence type="ECO:0000256" key="6">
    <source>
        <dbReference type="RuleBase" id="RU000481"/>
    </source>
</evidence>
<name>A0A1V3NB05_9GAMM</name>
<evidence type="ECO:0000313" key="8">
    <source>
        <dbReference type="EMBL" id="OOG21996.1"/>
    </source>
</evidence>
<dbReference type="InterPro" id="IPR004839">
    <property type="entry name" value="Aminotransferase_I/II_large"/>
</dbReference>
<dbReference type="InterPro" id="IPR050596">
    <property type="entry name" value="AspAT/PAT-like"/>
</dbReference>
<evidence type="ECO:0000256" key="3">
    <source>
        <dbReference type="ARBA" id="ARBA00022576"/>
    </source>
</evidence>
<dbReference type="GO" id="GO:0006520">
    <property type="term" value="P:amino acid metabolic process"/>
    <property type="evidence" value="ECO:0007669"/>
    <property type="project" value="InterPro"/>
</dbReference>
<feature type="domain" description="Aminotransferase class I/classII large" evidence="7">
    <location>
        <begin position="37"/>
        <end position="384"/>
    </location>
</feature>
<dbReference type="SUPFAM" id="SSF53383">
    <property type="entry name" value="PLP-dependent transferases"/>
    <property type="match status" value="1"/>
</dbReference>
<dbReference type="Proteomes" id="UP000189462">
    <property type="component" value="Unassembled WGS sequence"/>
</dbReference>
<accession>A0A1V3NB05</accession>
<comment type="similarity">
    <text evidence="2 6">Belongs to the class-I pyridoxal-phosphate-dependent aminotransferase family.</text>
</comment>
<dbReference type="PROSITE" id="PS00105">
    <property type="entry name" value="AA_TRANSFER_CLASS_1"/>
    <property type="match status" value="1"/>
</dbReference>
<dbReference type="CDD" id="cd00609">
    <property type="entry name" value="AAT_like"/>
    <property type="match status" value="1"/>
</dbReference>
<dbReference type="RefSeq" id="WP_077280099.1">
    <property type="nucleotide sequence ID" value="NZ_MVBK01000114.1"/>
</dbReference>
<dbReference type="NCBIfam" id="NF005601">
    <property type="entry name" value="PRK07337.1"/>
    <property type="match status" value="1"/>
</dbReference>
<evidence type="ECO:0000256" key="5">
    <source>
        <dbReference type="ARBA" id="ARBA00022898"/>
    </source>
</evidence>
<organism evidence="8 9">
    <name type="scientific">Thioalkalivibrio denitrificans</name>
    <dbReference type="NCBI Taxonomy" id="108003"/>
    <lineage>
        <taxon>Bacteria</taxon>
        <taxon>Pseudomonadati</taxon>
        <taxon>Pseudomonadota</taxon>
        <taxon>Gammaproteobacteria</taxon>
        <taxon>Chromatiales</taxon>
        <taxon>Ectothiorhodospiraceae</taxon>
        <taxon>Thioalkalivibrio</taxon>
    </lineage>
</organism>
<comment type="cofactor">
    <cofactor evidence="1 6">
        <name>pyridoxal 5'-phosphate</name>
        <dbReference type="ChEBI" id="CHEBI:597326"/>
    </cofactor>
</comment>
<evidence type="ECO:0000259" key="7">
    <source>
        <dbReference type="Pfam" id="PF00155"/>
    </source>
</evidence>
<dbReference type="Pfam" id="PF00155">
    <property type="entry name" value="Aminotran_1_2"/>
    <property type="match status" value="1"/>
</dbReference>
<dbReference type="GO" id="GO:0030170">
    <property type="term" value="F:pyridoxal phosphate binding"/>
    <property type="evidence" value="ECO:0007669"/>
    <property type="project" value="InterPro"/>
</dbReference>
<reference evidence="8 9" key="1">
    <citation type="submission" date="2017-02" db="EMBL/GenBank/DDBJ databases">
        <title>Genomic diversity within the haloalkaliphilic genus Thioalkalivibrio.</title>
        <authorList>
            <person name="Ahn A.-C."/>
            <person name="Meier-Kolthoff J."/>
            <person name="Overmars L."/>
            <person name="Richter M."/>
            <person name="Woyke T."/>
            <person name="Sorokin D.Y."/>
            <person name="Muyzer G."/>
        </authorList>
    </citation>
    <scope>NUCLEOTIDE SEQUENCE [LARGE SCALE GENOMIC DNA]</scope>
    <source>
        <strain evidence="8 9">ALJD</strain>
    </source>
</reference>
<dbReference type="EMBL" id="MVBK01000114">
    <property type="protein sequence ID" value="OOG21996.1"/>
    <property type="molecule type" value="Genomic_DNA"/>
</dbReference>
<dbReference type="PANTHER" id="PTHR46383:SF2">
    <property type="entry name" value="AMINOTRANSFERASE"/>
    <property type="match status" value="1"/>
</dbReference>
<dbReference type="InterPro" id="IPR015424">
    <property type="entry name" value="PyrdxlP-dep_Trfase"/>
</dbReference>
<protein>
    <recommendedName>
        <fullName evidence="6">Aminotransferase</fullName>
        <ecNumber evidence="6">2.6.1.-</ecNumber>
    </recommendedName>
</protein>
<keyword evidence="3 6" id="KW-0032">Aminotransferase</keyword>
<comment type="caution">
    <text evidence="8">The sequence shown here is derived from an EMBL/GenBank/DDBJ whole genome shotgun (WGS) entry which is preliminary data.</text>
</comment>
<keyword evidence="4 6" id="KW-0808">Transferase</keyword>
<evidence type="ECO:0000256" key="2">
    <source>
        <dbReference type="ARBA" id="ARBA00007441"/>
    </source>
</evidence>
<dbReference type="OrthoDB" id="9803354at2"/>
<dbReference type="InterPro" id="IPR004838">
    <property type="entry name" value="NHTrfase_class1_PyrdxlP-BS"/>
</dbReference>
<dbReference type="PANTHER" id="PTHR46383">
    <property type="entry name" value="ASPARTATE AMINOTRANSFERASE"/>
    <property type="match status" value="1"/>
</dbReference>